<evidence type="ECO:0000313" key="2">
    <source>
        <dbReference type="EMBL" id="CAA9307085.1"/>
    </source>
</evidence>
<sequence length="67" mass="7576">MQNARFHEGQRDSSLRNAEPRGRQDAAFKPVALPALVAAVRMIARPQPRKPAYRDIPAILRQDRPSD</sequence>
<feature type="region of interest" description="Disordered" evidence="1">
    <location>
        <begin position="1"/>
        <end position="26"/>
    </location>
</feature>
<reference evidence="2" key="1">
    <citation type="submission" date="2020-02" db="EMBL/GenBank/DDBJ databases">
        <authorList>
            <person name="Meier V. D."/>
        </authorList>
    </citation>
    <scope>NUCLEOTIDE SEQUENCE</scope>
    <source>
        <strain evidence="2">AVDCRST_MAG90</strain>
    </source>
</reference>
<feature type="region of interest" description="Disordered" evidence="1">
    <location>
        <begin position="46"/>
        <end position="67"/>
    </location>
</feature>
<proteinExistence type="predicted"/>
<name>A0A6J4KIK4_9HYPH</name>
<dbReference type="EMBL" id="CADCUC010000036">
    <property type="protein sequence ID" value="CAA9307085.1"/>
    <property type="molecule type" value="Genomic_DNA"/>
</dbReference>
<organism evidence="2">
    <name type="scientific">uncultured Microvirga sp</name>
    <dbReference type="NCBI Taxonomy" id="412392"/>
    <lineage>
        <taxon>Bacteria</taxon>
        <taxon>Pseudomonadati</taxon>
        <taxon>Pseudomonadota</taxon>
        <taxon>Alphaproteobacteria</taxon>
        <taxon>Hyphomicrobiales</taxon>
        <taxon>Methylobacteriaceae</taxon>
        <taxon>Microvirga</taxon>
        <taxon>environmental samples</taxon>
    </lineage>
</organism>
<gene>
    <name evidence="2" type="ORF">AVDCRST_MAG90-189</name>
</gene>
<evidence type="ECO:0000256" key="1">
    <source>
        <dbReference type="SAM" id="MobiDB-lite"/>
    </source>
</evidence>
<dbReference type="AlphaFoldDB" id="A0A6J4KIK4"/>
<protein>
    <submittedName>
        <fullName evidence="2">Uncharacterized protein</fullName>
    </submittedName>
</protein>
<accession>A0A6J4KIK4</accession>